<dbReference type="InterPro" id="IPR005549">
    <property type="entry name" value="Kinetochore_Nuf2_N"/>
</dbReference>
<keyword evidence="5" id="KW-0498">Mitosis</keyword>
<feature type="coiled-coil region" evidence="9">
    <location>
        <begin position="138"/>
        <end position="322"/>
    </location>
</feature>
<accession>A0A9P0EI90</accession>
<dbReference type="InterPro" id="IPR038275">
    <property type="entry name" value="Nuf2_N_sf"/>
</dbReference>
<evidence type="ECO:0000256" key="3">
    <source>
        <dbReference type="ARBA" id="ARBA00022454"/>
    </source>
</evidence>
<dbReference type="OrthoDB" id="6628077at2759"/>
<reference evidence="11" key="1">
    <citation type="submission" date="2022-01" db="EMBL/GenBank/DDBJ databases">
        <authorList>
            <person name="King R."/>
        </authorList>
    </citation>
    <scope>NUCLEOTIDE SEQUENCE</scope>
</reference>
<organism evidence="11 12">
    <name type="scientific">Nezara viridula</name>
    <name type="common">Southern green stink bug</name>
    <name type="synonym">Cimex viridulus</name>
    <dbReference type="NCBI Taxonomy" id="85310"/>
    <lineage>
        <taxon>Eukaryota</taxon>
        <taxon>Metazoa</taxon>
        <taxon>Ecdysozoa</taxon>
        <taxon>Arthropoda</taxon>
        <taxon>Hexapoda</taxon>
        <taxon>Insecta</taxon>
        <taxon>Pterygota</taxon>
        <taxon>Neoptera</taxon>
        <taxon>Paraneoptera</taxon>
        <taxon>Hemiptera</taxon>
        <taxon>Heteroptera</taxon>
        <taxon>Panheteroptera</taxon>
        <taxon>Pentatomomorpha</taxon>
        <taxon>Pentatomoidea</taxon>
        <taxon>Pentatomidae</taxon>
        <taxon>Pentatominae</taxon>
        <taxon>Nezara</taxon>
    </lineage>
</organism>
<protein>
    <recommendedName>
        <fullName evidence="10">Kinetochore protein Nuf2 N-terminal domain-containing protein</fullName>
    </recommendedName>
</protein>
<evidence type="ECO:0000256" key="8">
    <source>
        <dbReference type="ARBA" id="ARBA00023328"/>
    </source>
</evidence>
<keyword evidence="12" id="KW-1185">Reference proteome</keyword>
<gene>
    <name evidence="11" type="ORF">NEZAVI_LOCUS5169</name>
</gene>
<keyword evidence="4" id="KW-0132">Cell division</keyword>
<comment type="subcellular location">
    <subcellularLocation>
        <location evidence="1">Chromosome</location>
        <location evidence="1">Centromere</location>
    </subcellularLocation>
</comment>
<keyword evidence="6 9" id="KW-0175">Coiled coil</keyword>
<keyword evidence="3" id="KW-0158">Chromosome</keyword>
<evidence type="ECO:0000256" key="2">
    <source>
        <dbReference type="ARBA" id="ARBA00005498"/>
    </source>
</evidence>
<evidence type="ECO:0000256" key="4">
    <source>
        <dbReference type="ARBA" id="ARBA00022618"/>
    </source>
</evidence>
<dbReference type="Proteomes" id="UP001152798">
    <property type="component" value="Chromosome 3"/>
</dbReference>
<dbReference type="GO" id="GO:0051301">
    <property type="term" value="P:cell division"/>
    <property type="evidence" value="ECO:0007669"/>
    <property type="project" value="UniProtKB-KW"/>
</dbReference>
<keyword evidence="8" id="KW-0137">Centromere</keyword>
<evidence type="ECO:0000313" key="12">
    <source>
        <dbReference type="Proteomes" id="UP001152798"/>
    </source>
</evidence>
<dbReference type="Gene3D" id="1.10.418.60">
    <property type="entry name" value="Ncd80 complex, Nuf2 subunit"/>
    <property type="match status" value="1"/>
</dbReference>
<evidence type="ECO:0000256" key="7">
    <source>
        <dbReference type="ARBA" id="ARBA00023306"/>
    </source>
</evidence>
<feature type="coiled-coil region" evidence="9">
    <location>
        <begin position="359"/>
        <end position="393"/>
    </location>
</feature>
<sequence length="418" mass="48723">MDKLVETIHSFFPDFNMSINDLKNPTVTFVRDFYSRVLIELGVDSDNVRKAQLDQLEYAQDIDLLPVLNLITAINTAFPFLNINLFDMLQPTPKRNAMLMSKVMNFMEFCEARVAANNDEIRKFQEAKDIENHLMETIDMKTKELNDLASELESCQSAKQELKIQIESLENGCYDNRKYNSALKEGIQRLEENFNSVSKEAETLKLEISSVIREIDALKSQIVVNPMEEKRELDVKLKHKDGVLEKKKQLEEKLAEYKEVKEKMQLQLEMIETRVVPIIKDLEVLRLSQEKAVSAQKTKKELEELQKVKEQCIAELDEIRKNFETEESYLKSQLSIIEKDEELLHKAIDEKKSDYALKSKELKKQQKFLKEELSSVNKEISNLENDYHELRSKFSIAVQAVNSKLNEITKGKKHIFDY</sequence>
<keyword evidence="7" id="KW-0131">Cell cycle</keyword>
<evidence type="ECO:0000313" key="11">
    <source>
        <dbReference type="EMBL" id="CAH1394731.1"/>
    </source>
</evidence>
<evidence type="ECO:0000259" key="10">
    <source>
        <dbReference type="Pfam" id="PF03800"/>
    </source>
</evidence>
<evidence type="ECO:0000256" key="1">
    <source>
        <dbReference type="ARBA" id="ARBA00004584"/>
    </source>
</evidence>
<evidence type="ECO:0000256" key="5">
    <source>
        <dbReference type="ARBA" id="ARBA00022776"/>
    </source>
</evidence>
<dbReference type="AlphaFoldDB" id="A0A9P0EI90"/>
<evidence type="ECO:0000256" key="9">
    <source>
        <dbReference type="SAM" id="Coils"/>
    </source>
</evidence>
<proteinExistence type="inferred from homology"/>
<dbReference type="EMBL" id="OV725079">
    <property type="protein sequence ID" value="CAH1394731.1"/>
    <property type="molecule type" value="Genomic_DNA"/>
</dbReference>
<evidence type="ECO:0000256" key="6">
    <source>
        <dbReference type="ARBA" id="ARBA00023054"/>
    </source>
</evidence>
<name>A0A9P0EI90_NEZVI</name>
<comment type="similarity">
    <text evidence="2">Belongs to the NUF2 family.</text>
</comment>
<dbReference type="Pfam" id="PF03800">
    <property type="entry name" value="Nuf2"/>
    <property type="match status" value="1"/>
</dbReference>
<feature type="domain" description="Kinetochore protein Nuf2 N-terminal" evidence="10">
    <location>
        <begin position="3"/>
        <end position="124"/>
    </location>
</feature>
<dbReference type="GO" id="GO:0031262">
    <property type="term" value="C:Ndc80 complex"/>
    <property type="evidence" value="ECO:0007669"/>
    <property type="project" value="InterPro"/>
</dbReference>